<evidence type="ECO:0000256" key="3">
    <source>
        <dbReference type="ARBA" id="ARBA00011738"/>
    </source>
</evidence>
<gene>
    <name evidence="15" type="primary">ddh</name>
    <name evidence="15" type="ORF">NCTC11088_01557</name>
</gene>
<feature type="binding site" evidence="13">
    <location>
        <position position="168"/>
    </location>
    <ligand>
        <name>substrate</name>
    </ligand>
</feature>
<dbReference type="GO" id="GO:0009089">
    <property type="term" value="P:lysine biosynthetic process via diaminopimelate"/>
    <property type="evidence" value="ECO:0007669"/>
    <property type="project" value="UniProtKB-UniRule"/>
</dbReference>
<dbReference type="GO" id="GO:0000166">
    <property type="term" value="F:nucleotide binding"/>
    <property type="evidence" value="ECO:0007669"/>
    <property type="project" value="UniProtKB-KW"/>
</dbReference>
<comment type="function">
    <text evidence="12">Catalyzes the reversible NADPH-dependent reductive amination of L-2-amino-6-oxopimelate, the acyclic form of L-tetrahydrodipicolinate, to generate the meso compound, D,L-2,6-diaminopimelate.</text>
</comment>
<keyword evidence="13" id="KW-0547">Nucleotide-binding</keyword>
<dbReference type="GO" id="GO:0019877">
    <property type="term" value="P:diaminopimelate biosynthetic process"/>
    <property type="evidence" value="ECO:0007669"/>
    <property type="project" value="UniProtKB-UniRule"/>
</dbReference>
<evidence type="ECO:0000256" key="6">
    <source>
        <dbReference type="ARBA" id="ARBA00022605"/>
    </source>
</evidence>
<dbReference type="SUPFAM" id="SSF55347">
    <property type="entry name" value="Glyceraldehyde-3-phosphate dehydrogenase-like, C-terminal domain"/>
    <property type="match status" value="1"/>
</dbReference>
<evidence type="ECO:0000256" key="2">
    <source>
        <dbReference type="ARBA" id="ARBA00007442"/>
    </source>
</evidence>
<dbReference type="NCBIfam" id="TIGR01921">
    <property type="entry name" value="DAP-DH"/>
    <property type="match status" value="1"/>
</dbReference>
<dbReference type="Gene3D" id="3.30.360.10">
    <property type="entry name" value="Dihydrodipicolinate Reductase, domain 2"/>
    <property type="match status" value="1"/>
</dbReference>
<protein>
    <recommendedName>
        <fullName evidence="5 12">Meso-diaminopimelate D-dehydrogenase</fullName>
        <shortName evidence="12">DAPDH</shortName>
        <shortName evidence="12">Meso-DAP dehydrogenase</shortName>
        <ecNumber evidence="4 12">1.4.1.16</ecNumber>
    </recommendedName>
</protein>
<comment type="subunit">
    <text evidence="3 12">Homodimer.</text>
</comment>
<evidence type="ECO:0000313" key="16">
    <source>
        <dbReference type="Proteomes" id="UP000254777"/>
    </source>
</evidence>
<evidence type="ECO:0000256" key="1">
    <source>
        <dbReference type="ARBA" id="ARBA00004896"/>
    </source>
</evidence>
<sequence>MIKVGIVGYGNLGRSLEALIDLEENMELVRIFTRRDPNSINNERMESLKNILDYKDRIDVIVLALGSAIDIPEMGPEIAKNFNTVDSFDTHAKIPEYFSEMDRISKENNLVSFISTGWDPGLFSLNRMVAESILPRGNTNTFWGKGVSQGHSDAVRRIAGVKNAVQYTLPKQEIIEDIYNVERDLKSYEAHSREVFVVAEEGVDKEAIRREIVTMKNYFDEYETTVHFISQEEFEREHTGMPHGGHVIRVGETPNGKEVYKFTLELDSNPDFTASVNVACIRACQKFFENNSFGAHTVLDTPPIYYIDFNSRNAIEKYL</sequence>
<keyword evidence="10 12" id="KW-0457">Lysine biosynthesis</keyword>
<keyword evidence="6 12" id="KW-0028">Amino-acid biosynthesis</keyword>
<dbReference type="PIRSF" id="PIRSF025648">
    <property type="entry name" value="DDH"/>
    <property type="match status" value="1"/>
</dbReference>
<comment type="catalytic activity">
    <reaction evidence="11 12">
        <text>meso-2,6-diaminopimelate + NADP(+) + H2O = (S)-2-amino-6-oxoheptanedioate + NH4(+) + NADPH + H(+)</text>
        <dbReference type="Rhea" id="RHEA:13561"/>
        <dbReference type="ChEBI" id="CHEBI:15377"/>
        <dbReference type="ChEBI" id="CHEBI:15378"/>
        <dbReference type="ChEBI" id="CHEBI:28938"/>
        <dbReference type="ChEBI" id="CHEBI:57783"/>
        <dbReference type="ChEBI" id="CHEBI:57791"/>
        <dbReference type="ChEBI" id="CHEBI:58349"/>
        <dbReference type="ChEBI" id="CHEBI:58556"/>
        <dbReference type="EC" id="1.4.1.16"/>
    </reaction>
</comment>
<dbReference type="InterPro" id="IPR032094">
    <property type="entry name" value="Meso-DAP_DH_C"/>
</dbReference>
<feature type="binding site" evidence="13">
    <location>
        <begin position="9"/>
        <end position="12"/>
    </location>
    <ligand>
        <name>NADP(+)</name>
        <dbReference type="ChEBI" id="CHEBI:58349"/>
    </ligand>
</feature>
<name>A0A379DCT5_9FIRM</name>
<dbReference type="EMBL" id="UGTH01000001">
    <property type="protein sequence ID" value="SUB75754.1"/>
    <property type="molecule type" value="Genomic_DNA"/>
</dbReference>
<feature type="binding site" evidence="13">
    <location>
        <begin position="116"/>
        <end position="120"/>
    </location>
    <ligand>
        <name>NADP(+)</name>
        <dbReference type="ChEBI" id="CHEBI:58349"/>
    </ligand>
</feature>
<keyword evidence="9 12" id="KW-0560">Oxidoreductase</keyword>
<evidence type="ECO:0000256" key="10">
    <source>
        <dbReference type="ARBA" id="ARBA00023154"/>
    </source>
</evidence>
<dbReference type="InterPro" id="IPR036291">
    <property type="entry name" value="NAD(P)-bd_dom_sf"/>
</dbReference>
<dbReference type="GO" id="GO:0047850">
    <property type="term" value="F:diaminopimelate dehydrogenase activity"/>
    <property type="evidence" value="ECO:0007669"/>
    <property type="project" value="UniProtKB-UniRule"/>
</dbReference>
<dbReference type="Pfam" id="PF16654">
    <property type="entry name" value="DAPDH_C"/>
    <property type="match status" value="1"/>
</dbReference>
<dbReference type="CDD" id="cd02270">
    <property type="entry name" value="meso-DAPDH_N"/>
    <property type="match status" value="1"/>
</dbReference>
<keyword evidence="8 12" id="KW-0220">Diaminopimelate biosynthesis</keyword>
<proteinExistence type="inferred from homology"/>
<feature type="binding site" evidence="13">
    <location>
        <position position="243"/>
    </location>
    <ligand>
        <name>substrate</name>
    </ligand>
</feature>
<evidence type="ECO:0000256" key="13">
    <source>
        <dbReference type="PIRSR" id="PIRSR025648-1"/>
    </source>
</evidence>
<comment type="similarity">
    <text evidence="2 12">Belongs to the diaminopimelate dehydrogenase family.</text>
</comment>
<feature type="binding site" evidence="13">
    <location>
        <begin position="33"/>
        <end position="35"/>
    </location>
    <ligand>
        <name>NADP(+)</name>
        <dbReference type="ChEBI" id="CHEBI:58349"/>
    </ligand>
</feature>
<evidence type="ECO:0000256" key="11">
    <source>
        <dbReference type="ARBA" id="ARBA00052023"/>
    </source>
</evidence>
<organism evidence="15 16">
    <name type="scientific">Peptoniphilus indolicus</name>
    <dbReference type="NCBI Taxonomy" id="33030"/>
    <lineage>
        <taxon>Bacteria</taxon>
        <taxon>Bacillati</taxon>
        <taxon>Bacillota</taxon>
        <taxon>Tissierellia</taxon>
        <taxon>Tissierellales</taxon>
        <taxon>Peptoniphilaceae</taxon>
        <taxon>Peptoniphilus</taxon>
    </lineage>
</organism>
<dbReference type="UniPathway" id="UPA00034">
    <property type="reaction ID" value="UER00026"/>
</dbReference>
<dbReference type="AlphaFoldDB" id="A0A379DCT5"/>
<accession>A0A379DCT5</accession>
<comment type="pathway">
    <text evidence="1 12">Amino-acid biosynthesis; L-lysine biosynthesis via DAP pathway; DL-2,6-diaminopimelate from (S)-tetrahydrodipicolinate: step 1/1.</text>
</comment>
<evidence type="ECO:0000259" key="14">
    <source>
        <dbReference type="Pfam" id="PF16654"/>
    </source>
</evidence>
<evidence type="ECO:0000256" key="5">
    <source>
        <dbReference type="ARBA" id="ARBA00021654"/>
    </source>
</evidence>
<feature type="binding site" evidence="13">
    <location>
        <position position="193"/>
    </location>
    <ligand>
        <name>substrate</name>
    </ligand>
</feature>
<dbReference type="Proteomes" id="UP000254777">
    <property type="component" value="Unassembled WGS sequence"/>
</dbReference>
<evidence type="ECO:0000256" key="9">
    <source>
        <dbReference type="ARBA" id="ARBA00023002"/>
    </source>
</evidence>
<evidence type="ECO:0000256" key="8">
    <source>
        <dbReference type="ARBA" id="ARBA00022915"/>
    </source>
</evidence>
<evidence type="ECO:0000256" key="7">
    <source>
        <dbReference type="ARBA" id="ARBA00022857"/>
    </source>
</evidence>
<evidence type="ECO:0000256" key="4">
    <source>
        <dbReference type="ARBA" id="ARBA00012080"/>
    </source>
</evidence>
<reference evidence="15 16" key="1">
    <citation type="submission" date="2018-06" db="EMBL/GenBank/DDBJ databases">
        <authorList>
            <consortium name="Pathogen Informatics"/>
            <person name="Doyle S."/>
        </authorList>
    </citation>
    <scope>NUCLEOTIDE SEQUENCE [LARGE SCALE GENOMIC DNA]</scope>
    <source>
        <strain evidence="15 16">NCTC11088</strain>
    </source>
</reference>
<evidence type="ECO:0000256" key="12">
    <source>
        <dbReference type="PIRNR" id="PIRNR025648"/>
    </source>
</evidence>
<dbReference type="RefSeq" id="WP_115312162.1">
    <property type="nucleotide sequence ID" value="NZ_UGTH01000001.1"/>
</dbReference>
<dbReference type="EC" id="1.4.1.16" evidence="4 12"/>
<dbReference type="InterPro" id="IPR010190">
    <property type="entry name" value="Diaminopimelate_DH_Ddh"/>
</dbReference>
<feature type="binding site" evidence="13">
    <location>
        <position position="143"/>
    </location>
    <ligand>
        <name>substrate</name>
    </ligand>
</feature>
<keyword evidence="7 12" id="KW-0521">NADP</keyword>
<dbReference type="Gene3D" id="3.40.50.720">
    <property type="entry name" value="NAD(P)-binding Rossmann-like Domain"/>
    <property type="match status" value="1"/>
</dbReference>
<feature type="binding site" evidence="13">
    <location>
        <position position="269"/>
    </location>
    <ligand>
        <name>substrate</name>
    </ligand>
</feature>
<dbReference type="SUPFAM" id="SSF51735">
    <property type="entry name" value="NAD(P)-binding Rossmann-fold domains"/>
    <property type="match status" value="1"/>
</dbReference>
<evidence type="ECO:0000313" key="15">
    <source>
        <dbReference type="EMBL" id="SUB75754.1"/>
    </source>
</evidence>
<feature type="binding site" evidence="13">
    <location>
        <begin position="87"/>
        <end position="89"/>
    </location>
    <ligand>
        <name>NADP(+)</name>
        <dbReference type="ChEBI" id="CHEBI:58349"/>
    </ligand>
</feature>
<feature type="domain" description="Meso-diaminopimelate D-dehydrogenase C-terminal" evidence="14">
    <location>
        <begin position="117"/>
        <end position="268"/>
    </location>
</feature>